<dbReference type="AlphaFoldDB" id="A0A251S365"/>
<evidence type="ECO:0000313" key="1">
    <source>
        <dbReference type="EMBL" id="OTF92902.1"/>
    </source>
</evidence>
<name>A0A251S365_HELAN</name>
<keyword evidence="2" id="KW-1185">Reference proteome</keyword>
<gene>
    <name evidence="1" type="ORF">HannXRQ_Chr16g0527041</name>
</gene>
<sequence>MRSIRNMVWMVTKRIGSLLHVQVLRQGSKESQLTWTQEWKANGSRVNKEAMHNSDARCIACISTTTIEDKHALIEPQIKDCTGRTTT</sequence>
<protein>
    <submittedName>
        <fullName evidence="1">Uncharacterized protein</fullName>
    </submittedName>
</protein>
<dbReference type="Proteomes" id="UP000215914">
    <property type="component" value="Chromosome 16"/>
</dbReference>
<dbReference type="EMBL" id="CM007905">
    <property type="protein sequence ID" value="OTF92902.1"/>
    <property type="molecule type" value="Genomic_DNA"/>
</dbReference>
<organism evidence="1 2">
    <name type="scientific">Helianthus annuus</name>
    <name type="common">Common sunflower</name>
    <dbReference type="NCBI Taxonomy" id="4232"/>
    <lineage>
        <taxon>Eukaryota</taxon>
        <taxon>Viridiplantae</taxon>
        <taxon>Streptophyta</taxon>
        <taxon>Embryophyta</taxon>
        <taxon>Tracheophyta</taxon>
        <taxon>Spermatophyta</taxon>
        <taxon>Magnoliopsida</taxon>
        <taxon>eudicotyledons</taxon>
        <taxon>Gunneridae</taxon>
        <taxon>Pentapetalae</taxon>
        <taxon>asterids</taxon>
        <taxon>campanulids</taxon>
        <taxon>Asterales</taxon>
        <taxon>Asteraceae</taxon>
        <taxon>Asteroideae</taxon>
        <taxon>Heliantheae alliance</taxon>
        <taxon>Heliantheae</taxon>
        <taxon>Helianthus</taxon>
    </lineage>
</organism>
<reference evidence="2" key="1">
    <citation type="journal article" date="2017" name="Nature">
        <title>The sunflower genome provides insights into oil metabolism, flowering and Asterid evolution.</title>
        <authorList>
            <person name="Badouin H."/>
            <person name="Gouzy J."/>
            <person name="Grassa C.J."/>
            <person name="Murat F."/>
            <person name="Staton S.E."/>
            <person name="Cottret L."/>
            <person name="Lelandais-Briere C."/>
            <person name="Owens G.L."/>
            <person name="Carrere S."/>
            <person name="Mayjonade B."/>
            <person name="Legrand L."/>
            <person name="Gill N."/>
            <person name="Kane N.C."/>
            <person name="Bowers J.E."/>
            <person name="Hubner S."/>
            <person name="Bellec A."/>
            <person name="Berard A."/>
            <person name="Berges H."/>
            <person name="Blanchet N."/>
            <person name="Boniface M.C."/>
            <person name="Brunel D."/>
            <person name="Catrice O."/>
            <person name="Chaidir N."/>
            <person name="Claudel C."/>
            <person name="Donnadieu C."/>
            <person name="Faraut T."/>
            <person name="Fievet G."/>
            <person name="Helmstetter N."/>
            <person name="King M."/>
            <person name="Knapp S.J."/>
            <person name="Lai Z."/>
            <person name="Le Paslier M.C."/>
            <person name="Lippi Y."/>
            <person name="Lorenzon L."/>
            <person name="Mandel J.R."/>
            <person name="Marage G."/>
            <person name="Marchand G."/>
            <person name="Marquand E."/>
            <person name="Bret-Mestries E."/>
            <person name="Morien E."/>
            <person name="Nambeesan S."/>
            <person name="Nguyen T."/>
            <person name="Pegot-Espagnet P."/>
            <person name="Pouilly N."/>
            <person name="Raftis F."/>
            <person name="Sallet E."/>
            <person name="Schiex T."/>
            <person name="Thomas J."/>
            <person name="Vandecasteele C."/>
            <person name="Vares D."/>
            <person name="Vear F."/>
            <person name="Vautrin S."/>
            <person name="Crespi M."/>
            <person name="Mangin B."/>
            <person name="Burke J.M."/>
            <person name="Salse J."/>
            <person name="Munos S."/>
            <person name="Vincourt P."/>
            <person name="Rieseberg L.H."/>
            <person name="Langlade N.B."/>
        </authorList>
    </citation>
    <scope>NUCLEOTIDE SEQUENCE [LARGE SCALE GENOMIC DNA]</scope>
    <source>
        <strain evidence="2">cv. SF193</strain>
    </source>
</reference>
<accession>A0A251S365</accession>
<proteinExistence type="predicted"/>
<dbReference type="InParanoid" id="A0A251S365"/>
<evidence type="ECO:0000313" key="2">
    <source>
        <dbReference type="Proteomes" id="UP000215914"/>
    </source>
</evidence>